<proteinExistence type="predicted"/>
<evidence type="ECO:0000313" key="2">
    <source>
        <dbReference type="EMBL" id="MFC6238141.1"/>
    </source>
</evidence>
<feature type="chain" id="PRO_5047147126" description="PASTA domain-containing protein" evidence="1">
    <location>
        <begin position="27"/>
        <end position="322"/>
    </location>
</feature>
<keyword evidence="3" id="KW-1185">Reference proteome</keyword>
<feature type="signal peptide" evidence="1">
    <location>
        <begin position="1"/>
        <end position="26"/>
    </location>
</feature>
<reference evidence="3" key="1">
    <citation type="journal article" date="2019" name="Int. J. Syst. Evol. Microbiol.">
        <title>The Global Catalogue of Microorganisms (GCM) 10K type strain sequencing project: providing services to taxonomists for standard genome sequencing and annotation.</title>
        <authorList>
            <consortium name="The Broad Institute Genomics Platform"/>
            <consortium name="The Broad Institute Genome Sequencing Center for Infectious Disease"/>
            <person name="Wu L."/>
            <person name="Ma J."/>
        </authorList>
    </citation>
    <scope>NUCLEOTIDE SEQUENCE [LARGE SCALE GENOMIC DNA]</scope>
    <source>
        <strain evidence="3">CGMCC 4.7317</strain>
    </source>
</reference>
<keyword evidence="1" id="KW-0732">Signal</keyword>
<evidence type="ECO:0000256" key="1">
    <source>
        <dbReference type="SAM" id="SignalP"/>
    </source>
</evidence>
<protein>
    <recommendedName>
        <fullName evidence="4">PASTA domain-containing protein</fullName>
    </recommendedName>
</protein>
<evidence type="ECO:0008006" key="4">
    <source>
        <dbReference type="Google" id="ProtNLM"/>
    </source>
</evidence>
<dbReference type="EMBL" id="JBHSTI010000008">
    <property type="protein sequence ID" value="MFC6238141.1"/>
    <property type="molecule type" value="Genomic_DNA"/>
</dbReference>
<dbReference type="PROSITE" id="PS51257">
    <property type="entry name" value="PROKAR_LIPOPROTEIN"/>
    <property type="match status" value="1"/>
</dbReference>
<comment type="caution">
    <text evidence="2">The sequence shown here is derived from an EMBL/GenBank/DDBJ whole genome shotgun (WGS) entry which is preliminary data.</text>
</comment>
<dbReference type="Proteomes" id="UP001596138">
    <property type="component" value="Unassembled WGS sequence"/>
</dbReference>
<dbReference type="RefSeq" id="WP_386766088.1">
    <property type="nucleotide sequence ID" value="NZ_JBHSTI010000008.1"/>
</dbReference>
<gene>
    <name evidence="2" type="ORF">ACFQGU_09640</name>
</gene>
<organism evidence="2 3">
    <name type="scientific">Longivirga aurantiaca</name>
    <dbReference type="NCBI Taxonomy" id="1837743"/>
    <lineage>
        <taxon>Bacteria</taxon>
        <taxon>Bacillati</taxon>
        <taxon>Actinomycetota</taxon>
        <taxon>Actinomycetes</taxon>
        <taxon>Sporichthyales</taxon>
        <taxon>Sporichthyaceae</taxon>
        <taxon>Longivirga</taxon>
    </lineage>
</organism>
<sequence length="322" mass="33380">MRYSIRTCLAVLATALVMSACGSATSDGSRSPSAEADISFSNPTAGPLPTYATIEELTTALSPDCRWVIQHNDTSTPDSAWCEPESLDVALSRDGDVMTVERVATFLGEPNEVCEWWGMLVLGYSLTRTGGSELYSAAGVTPTDLPEVTSSVETPGGIVYGGNWWTTYGTAADGQRLSGATGGFLIPAPSGCSSESAAPATSSAAQPADCSSGSIEFLEALVTHGLSGVSVETVEGRGPRMMDSATCMSDYIALADAASVESALTAYLTSLGYTLAQDLTKADYITIVVGTAKDRPRVELQLPVAAEGSSDHTPFEVLVADG</sequence>
<evidence type="ECO:0000313" key="3">
    <source>
        <dbReference type="Proteomes" id="UP001596138"/>
    </source>
</evidence>
<accession>A0ABW1T0T5</accession>
<name>A0ABW1T0T5_9ACTN</name>